<keyword evidence="1" id="KW-1185">Reference proteome</keyword>
<evidence type="ECO:0000313" key="2">
    <source>
        <dbReference type="RefSeq" id="XP_045148624.1"/>
    </source>
</evidence>
<proteinExistence type="predicted"/>
<dbReference type="Proteomes" id="UP000694863">
    <property type="component" value="Unplaced"/>
</dbReference>
<protein>
    <submittedName>
        <fullName evidence="2">Carcinoembryonic antigen-related cell adhesion molecule 3-like</fullName>
    </submittedName>
</protein>
<evidence type="ECO:0000313" key="1">
    <source>
        <dbReference type="Proteomes" id="UP000694863"/>
    </source>
</evidence>
<gene>
    <name evidence="2" type="primary">LOC101658176</name>
</gene>
<dbReference type="RefSeq" id="XP_045148624.1">
    <property type="nucleotide sequence ID" value="XM_045292689.1"/>
</dbReference>
<sequence>MKSPPGPPPKGTIFWWGPLVTVSLFTFWNTPLFAQLTMESVPVNVAEGRAVLLLVHNPPKNPYGYSWYKGGKVQISHQILAYRARSQTITPGVAHSGRETIYPNGTLLFRNVTLKDTGTYTLQVLNEHLQRELVSGQFHVYQESAPGLSAGAIAGIVTGVLVGVAVVAALGCFLFLNRTGGPSRQLFPSMS</sequence>
<organism evidence="1 2">
    <name type="scientific">Echinops telfairi</name>
    <name type="common">Lesser hedgehog tenrec</name>
    <dbReference type="NCBI Taxonomy" id="9371"/>
    <lineage>
        <taxon>Eukaryota</taxon>
        <taxon>Metazoa</taxon>
        <taxon>Chordata</taxon>
        <taxon>Craniata</taxon>
        <taxon>Vertebrata</taxon>
        <taxon>Euteleostomi</taxon>
        <taxon>Mammalia</taxon>
        <taxon>Eutheria</taxon>
        <taxon>Afrotheria</taxon>
        <taxon>Tenrecidae</taxon>
        <taxon>Tenrecinae</taxon>
        <taxon>Echinops</taxon>
    </lineage>
</organism>
<name>A0AC55DA49_ECHTE</name>
<accession>A0AC55DA49</accession>
<reference evidence="2" key="1">
    <citation type="submission" date="2025-08" db="UniProtKB">
        <authorList>
            <consortium name="RefSeq"/>
        </authorList>
    </citation>
    <scope>IDENTIFICATION</scope>
</reference>